<evidence type="ECO:0000259" key="3">
    <source>
        <dbReference type="PROSITE" id="PS50977"/>
    </source>
</evidence>
<evidence type="ECO:0000256" key="2">
    <source>
        <dbReference type="PROSITE-ProRule" id="PRU00335"/>
    </source>
</evidence>
<feature type="domain" description="HTH tetR-type" evidence="3">
    <location>
        <begin position="14"/>
        <end position="74"/>
    </location>
</feature>
<dbReference type="Pfam" id="PF00440">
    <property type="entry name" value="TetR_N"/>
    <property type="match status" value="1"/>
</dbReference>
<dbReference type="InterPro" id="IPR001647">
    <property type="entry name" value="HTH_TetR"/>
</dbReference>
<dbReference type="PANTHER" id="PTHR30328:SF54">
    <property type="entry name" value="HTH-TYPE TRANSCRIPTIONAL REPRESSOR SCO4008"/>
    <property type="match status" value="1"/>
</dbReference>
<keyword evidence="1 2" id="KW-0238">DNA-binding</keyword>
<reference evidence="4" key="1">
    <citation type="submission" date="2021-04" db="EMBL/GenBank/DDBJ databases">
        <authorList>
            <person name="Rodrigo-Torres L."/>
            <person name="Arahal R. D."/>
            <person name="Lucena T."/>
        </authorList>
    </citation>
    <scope>NUCLEOTIDE SEQUENCE</scope>
    <source>
        <strain evidence="4">AS29M-1</strain>
    </source>
</reference>
<keyword evidence="5" id="KW-1185">Reference proteome</keyword>
<dbReference type="Proteomes" id="UP000683507">
    <property type="component" value="Chromosome"/>
</dbReference>
<dbReference type="AlphaFoldDB" id="A0A916NCE8"/>
<dbReference type="GO" id="GO:0003677">
    <property type="term" value="F:DNA binding"/>
    <property type="evidence" value="ECO:0007669"/>
    <property type="project" value="UniProtKB-UniRule"/>
</dbReference>
<dbReference type="InterPro" id="IPR009057">
    <property type="entry name" value="Homeodomain-like_sf"/>
</dbReference>
<evidence type="ECO:0000313" key="4">
    <source>
        <dbReference type="EMBL" id="CAG5085164.1"/>
    </source>
</evidence>
<dbReference type="PROSITE" id="PS50977">
    <property type="entry name" value="HTH_TETR_2"/>
    <property type="match status" value="1"/>
</dbReference>
<sequence>MGRKSIIKERKQLNAKQRKWLANTLPFFYKHGIQGPTMNDIANHLGLSKATIYNYYESKEDLVHDSLWLKLKELDKFRDLLFDDSKDFVARYFEGVNFATTQLHGMTDEYLQDLRNHYPKSWQSVEMYYEKSVENLKKYYDIGIQNGTFRPFNTDLMATFDLRFFNMMVDANFLVSNRITVENAFNEYFNMKFNGILMTRDLTILTNFQNN</sequence>
<evidence type="ECO:0000256" key="1">
    <source>
        <dbReference type="ARBA" id="ARBA00023125"/>
    </source>
</evidence>
<gene>
    <name evidence="4" type="ORF">CRYO30217_02666</name>
</gene>
<dbReference type="Gene3D" id="1.10.357.10">
    <property type="entry name" value="Tetracycline Repressor, domain 2"/>
    <property type="match status" value="1"/>
</dbReference>
<protein>
    <recommendedName>
        <fullName evidence="3">HTH tetR-type domain-containing protein</fullName>
    </recommendedName>
</protein>
<dbReference type="PANTHER" id="PTHR30328">
    <property type="entry name" value="TRANSCRIPTIONAL REPRESSOR"/>
    <property type="match status" value="1"/>
</dbReference>
<dbReference type="EMBL" id="OU015584">
    <property type="protein sequence ID" value="CAG5085164.1"/>
    <property type="molecule type" value="Genomic_DNA"/>
</dbReference>
<accession>A0A916NCE8</accession>
<organism evidence="4 5">
    <name type="scientific">Parvicella tangerina</name>
    <dbReference type="NCBI Taxonomy" id="2829795"/>
    <lineage>
        <taxon>Bacteria</taxon>
        <taxon>Pseudomonadati</taxon>
        <taxon>Bacteroidota</taxon>
        <taxon>Flavobacteriia</taxon>
        <taxon>Flavobacteriales</taxon>
        <taxon>Parvicellaceae</taxon>
        <taxon>Parvicella</taxon>
    </lineage>
</organism>
<proteinExistence type="predicted"/>
<dbReference type="SUPFAM" id="SSF48498">
    <property type="entry name" value="Tetracyclin repressor-like, C-terminal domain"/>
    <property type="match status" value="1"/>
</dbReference>
<name>A0A916NCE8_9FLAO</name>
<dbReference type="InterPro" id="IPR036271">
    <property type="entry name" value="Tet_transcr_reg_TetR-rel_C_sf"/>
</dbReference>
<dbReference type="SUPFAM" id="SSF46689">
    <property type="entry name" value="Homeodomain-like"/>
    <property type="match status" value="1"/>
</dbReference>
<evidence type="ECO:0000313" key="5">
    <source>
        <dbReference type="Proteomes" id="UP000683507"/>
    </source>
</evidence>
<feature type="DNA-binding region" description="H-T-H motif" evidence="2">
    <location>
        <begin position="37"/>
        <end position="56"/>
    </location>
</feature>
<dbReference type="RefSeq" id="WP_258542881.1">
    <property type="nucleotide sequence ID" value="NZ_OU015584.1"/>
</dbReference>
<dbReference type="KEGG" id="ptan:CRYO30217_02666"/>
<dbReference type="InterPro" id="IPR050109">
    <property type="entry name" value="HTH-type_TetR-like_transc_reg"/>
</dbReference>